<feature type="transmembrane region" description="Helical" evidence="9">
    <location>
        <begin position="99"/>
        <end position="119"/>
    </location>
</feature>
<dbReference type="AlphaFoldDB" id="A0A383S3L4"/>
<keyword evidence="6 9" id="KW-1133">Transmembrane helix</keyword>
<name>A0A383S3L4_9ACTN</name>
<evidence type="ECO:0000256" key="2">
    <source>
        <dbReference type="ARBA" id="ARBA00005658"/>
    </source>
</evidence>
<evidence type="ECO:0000313" key="10">
    <source>
        <dbReference type="EMBL" id="SYZ32453.1"/>
    </source>
</evidence>
<evidence type="ECO:0000256" key="6">
    <source>
        <dbReference type="ARBA" id="ARBA00022989"/>
    </source>
</evidence>
<feature type="transmembrane region" description="Helical" evidence="9">
    <location>
        <begin position="443"/>
        <end position="469"/>
    </location>
</feature>
<comment type="subcellular location">
    <subcellularLocation>
        <location evidence="1">Cell membrane</location>
        <topology evidence="1">Multi-pass membrane protein</topology>
    </subcellularLocation>
</comment>
<feature type="transmembrane region" description="Helical" evidence="9">
    <location>
        <begin position="277"/>
        <end position="298"/>
    </location>
</feature>
<keyword evidence="5 9" id="KW-0812">Transmembrane</keyword>
<organism evidence="10 11">
    <name type="scientific">Propionibacterium australiense</name>
    <dbReference type="NCBI Taxonomy" id="119981"/>
    <lineage>
        <taxon>Bacteria</taxon>
        <taxon>Bacillati</taxon>
        <taxon>Actinomycetota</taxon>
        <taxon>Actinomycetes</taxon>
        <taxon>Propionibacteriales</taxon>
        <taxon>Propionibacteriaceae</taxon>
        <taxon>Propionibacterium</taxon>
    </lineage>
</organism>
<dbReference type="InterPro" id="IPR000060">
    <property type="entry name" value="BCCT_transptr"/>
</dbReference>
<evidence type="ECO:0000256" key="3">
    <source>
        <dbReference type="ARBA" id="ARBA00022448"/>
    </source>
</evidence>
<reference evidence="11" key="1">
    <citation type="submission" date="2018-08" db="EMBL/GenBank/DDBJ databases">
        <authorList>
            <person name="Hornung B."/>
        </authorList>
    </citation>
    <scope>NUCLEOTIDE SEQUENCE [LARGE SCALE GENOMIC DNA]</scope>
</reference>
<dbReference type="Proteomes" id="UP000263928">
    <property type="component" value="Unassembled WGS sequence"/>
</dbReference>
<feature type="region of interest" description="Disordered" evidence="8">
    <location>
        <begin position="593"/>
        <end position="628"/>
    </location>
</feature>
<dbReference type="PANTHER" id="PTHR30047:SF7">
    <property type="entry name" value="HIGH-AFFINITY CHOLINE TRANSPORT PROTEIN"/>
    <property type="match status" value="1"/>
</dbReference>
<proteinExistence type="inferred from homology"/>
<keyword evidence="7 9" id="KW-0472">Membrane</keyword>
<feature type="transmembrane region" description="Helical" evidence="9">
    <location>
        <begin position="398"/>
        <end position="423"/>
    </location>
</feature>
<feature type="transmembrane region" description="Helical" evidence="9">
    <location>
        <begin position="191"/>
        <end position="209"/>
    </location>
</feature>
<accession>A0A383S3L4</accession>
<feature type="compositionally biased region" description="Basic and acidic residues" evidence="8">
    <location>
        <begin position="596"/>
        <end position="608"/>
    </location>
</feature>
<evidence type="ECO:0000256" key="7">
    <source>
        <dbReference type="ARBA" id="ARBA00023136"/>
    </source>
</evidence>
<feature type="transmembrane region" description="Helical" evidence="9">
    <location>
        <begin position="60"/>
        <end position="79"/>
    </location>
</feature>
<sequence>MASENQAPEGADITDITAESVTESMSATEQLSSLLQAGEPAPTDESVELAAENDNAPVDWWLVAPAMVVVAGIVVWGLTSKGTFKAFADTALAFIVENFGWAFILCGTVAVFFVVVIAVSNFGRIRLGADGEEPEFRTSSWIAMMFAAGMGIGLMFYGASEPLTFYRQGVPGYEAHDVGTAMATAMFHWTLHPWAIYAIVGMAIAYSTFRVGRKQLISSTFVPLIGERRAAGPLGRFIDILAVIATIFGTACSLGIGATQISAGLQASGIIENPSTATVTTIVLILTLAFIVSAMSGVSRGIQYLSNTNMTLAALLAIFVFVLGPTVAILDLIPSSIGSYLNSFFEMAGRSAISADGTAGSWLSTWTIFYWAWWISWSPFVGMFLARISRGRTIRQFCIGVMFVPAGLSTVWFAIFGGTAIHFEQNGNSIWGDGNAESQLFTLLHQMPGGAIAGYVAMLLLATFFITSADSASTVMGSMSQNGLATAKPSLSAAWGALTALIGLMLLLSGESSTDRSALSNLQNVTIIAASPFLLIVIVLMFALVKGLRNDTIYLEYREHQRFARKLAHERRLHREEMERKIRARRYRAAVAAMTPRREHGPHGEQKHREHKKPRGAAPGQTDTRQRP</sequence>
<keyword evidence="3" id="KW-0813">Transport</keyword>
<dbReference type="NCBIfam" id="TIGR00842">
    <property type="entry name" value="bcct"/>
    <property type="match status" value="1"/>
</dbReference>
<dbReference type="EMBL" id="UNQJ01000001">
    <property type="protein sequence ID" value="SYZ32453.1"/>
    <property type="molecule type" value="Genomic_DNA"/>
</dbReference>
<feature type="transmembrane region" description="Helical" evidence="9">
    <location>
        <begin position="310"/>
        <end position="333"/>
    </location>
</feature>
<gene>
    <name evidence="10" type="ORF">PROPAUS_0332</name>
</gene>
<dbReference type="Pfam" id="PF02028">
    <property type="entry name" value="BCCT"/>
    <property type="match status" value="1"/>
</dbReference>
<dbReference type="Gene3D" id="1.20.5.430">
    <property type="match status" value="1"/>
</dbReference>
<evidence type="ECO:0000256" key="5">
    <source>
        <dbReference type="ARBA" id="ARBA00022692"/>
    </source>
</evidence>
<protein>
    <submittedName>
        <fullName evidence="10">Bcct: transporter, betaine/carnitine/choline transporter (BCCT) family</fullName>
    </submittedName>
</protein>
<dbReference type="GO" id="GO:0005886">
    <property type="term" value="C:plasma membrane"/>
    <property type="evidence" value="ECO:0007669"/>
    <property type="project" value="UniProtKB-SubCell"/>
</dbReference>
<feature type="transmembrane region" description="Helical" evidence="9">
    <location>
        <begin position="237"/>
        <end position="257"/>
    </location>
</feature>
<keyword evidence="4" id="KW-1003">Cell membrane</keyword>
<evidence type="ECO:0000256" key="4">
    <source>
        <dbReference type="ARBA" id="ARBA00022475"/>
    </source>
</evidence>
<comment type="similarity">
    <text evidence="2">Belongs to the BCCT transporter (TC 2.A.15) family.</text>
</comment>
<evidence type="ECO:0000256" key="9">
    <source>
        <dbReference type="SAM" id="Phobius"/>
    </source>
</evidence>
<evidence type="ECO:0000256" key="1">
    <source>
        <dbReference type="ARBA" id="ARBA00004651"/>
    </source>
</evidence>
<feature type="transmembrane region" description="Helical" evidence="9">
    <location>
        <begin position="490"/>
        <end position="510"/>
    </location>
</feature>
<feature type="transmembrane region" description="Helical" evidence="9">
    <location>
        <begin position="522"/>
        <end position="545"/>
    </location>
</feature>
<evidence type="ECO:0000313" key="11">
    <source>
        <dbReference type="Proteomes" id="UP000263928"/>
    </source>
</evidence>
<evidence type="ECO:0000256" key="8">
    <source>
        <dbReference type="SAM" id="MobiDB-lite"/>
    </source>
</evidence>
<keyword evidence="11" id="KW-1185">Reference proteome</keyword>
<feature type="transmembrane region" description="Helical" evidence="9">
    <location>
        <begin position="368"/>
        <end position="386"/>
    </location>
</feature>
<dbReference type="GO" id="GO:0022857">
    <property type="term" value="F:transmembrane transporter activity"/>
    <property type="evidence" value="ECO:0007669"/>
    <property type="project" value="InterPro"/>
</dbReference>
<dbReference type="PANTHER" id="PTHR30047">
    <property type="entry name" value="HIGH-AFFINITY CHOLINE TRANSPORT PROTEIN-RELATED"/>
    <property type="match status" value="1"/>
</dbReference>
<feature type="transmembrane region" description="Helical" evidence="9">
    <location>
        <begin position="140"/>
        <end position="159"/>
    </location>
</feature>